<keyword evidence="4" id="KW-1185">Reference proteome</keyword>
<reference evidence="3 4" key="1">
    <citation type="submission" date="2019-07" db="EMBL/GenBank/DDBJ databases">
        <title>Whole genome shotgun sequence of Alkalibacterium kapii NBRC 103247.</title>
        <authorList>
            <person name="Hosoyama A."/>
            <person name="Uohara A."/>
            <person name="Ohji S."/>
            <person name="Ichikawa N."/>
        </authorList>
    </citation>
    <scope>NUCLEOTIDE SEQUENCE [LARGE SCALE GENOMIC DNA]</scope>
    <source>
        <strain evidence="3 4">NBRC 103247</strain>
    </source>
</reference>
<dbReference type="InterPro" id="IPR036291">
    <property type="entry name" value="NAD(P)-bd_dom_sf"/>
</dbReference>
<name>A0A511AWU6_9LACT</name>
<dbReference type="Proteomes" id="UP000321662">
    <property type="component" value="Unassembled WGS sequence"/>
</dbReference>
<dbReference type="EMBL" id="BJUY01000032">
    <property type="protein sequence ID" value="GEK92112.1"/>
    <property type="molecule type" value="Genomic_DNA"/>
</dbReference>
<dbReference type="SUPFAM" id="SSF51735">
    <property type="entry name" value="NAD(P)-binding Rossmann-fold domains"/>
    <property type="match status" value="1"/>
</dbReference>
<evidence type="ECO:0000259" key="2">
    <source>
        <dbReference type="Pfam" id="PF22725"/>
    </source>
</evidence>
<gene>
    <name evidence="3" type="ORF">AKA01nite_17340</name>
</gene>
<dbReference type="GO" id="GO:0000166">
    <property type="term" value="F:nucleotide binding"/>
    <property type="evidence" value="ECO:0007669"/>
    <property type="project" value="InterPro"/>
</dbReference>
<dbReference type="OrthoDB" id="9815825at2"/>
<comment type="caution">
    <text evidence="3">The sequence shown here is derived from an EMBL/GenBank/DDBJ whole genome shotgun (WGS) entry which is preliminary data.</text>
</comment>
<dbReference type="Gene3D" id="3.40.50.720">
    <property type="entry name" value="NAD(P)-binding Rossmann-like Domain"/>
    <property type="match status" value="1"/>
</dbReference>
<dbReference type="PANTHER" id="PTHR43054:SF1">
    <property type="entry name" value="SCYLLO-INOSITOL 2-DEHYDROGENASE (NADP(+)) IOLU"/>
    <property type="match status" value="1"/>
</dbReference>
<protein>
    <submittedName>
        <fullName evidence="3">Oxidoreductase</fullName>
    </submittedName>
</protein>
<feature type="domain" description="Gfo/Idh/MocA-like oxidoreductase N-terminal" evidence="1">
    <location>
        <begin position="5"/>
        <end position="120"/>
    </location>
</feature>
<dbReference type="PANTHER" id="PTHR43054">
    <property type="match status" value="1"/>
</dbReference>
<evidence type="ECO:0000259" key="1">
    <source>
        <dbReference type="Pfam" id="PF01408"/>
    </source>
</evidence>
<dbReference type="RefSeq" id="WP_146924914.1">
    <property type="nucleotide sequence ID" value="NZ_BJUY01000032.1"/>
</dbReference>
<dbReference type="SUPFAM" id="SSF55347">
    <property type="entry name" value="Glyceraldehyde-3-phosphate dehydrogenase-like, C-terminal domain"/>
    <property type="match status" value="1"/>
</dbReference>
<evidence type="ECO:0000313" key="4">
    <source>
        <dbReference type="Proteomes" id="UP000321662"/>
    </source>
</evidence>
<dbReference type="Pfam" id="PF01408">
    <property type="entry name" value="GFO_IDH_MocA"/>
    <property type="match status" value="1"/>
</dbReference>
<organism evidence="3 4">
    <name type="scientific">Alkalibacterium kapii</name>
    <dbReference type="NCBI Taxonomy" id="426704"/>
    <lineage>
        <taxon>Bacteria</taxon>
        <taxon>Bacillati</taxon>
        <taxon>Bacillota</taxon>
        <taxon>Bacilli</taxon>
        <taxon>Lactobacillales</taxon>
        <taxon>Carnobacteriaceae</taxon>
        <taxon>Alkalibacterium</taxon>
    </lineage>
</organism>
<accession>A0A511AWU6</accession>
<feature type="domain" description="GFO/IDH/MocA-like oxidoreductase" evidence="2">
    <location>
        <begin position="164"/>
        <end position="223"/>
    </location>
</feature>
<dbReference type="InterPro" id="IPR055170">
    <property type="entry name" value="GFO_IDH_MocA-like_dom"/>
</dbReference>
<dbReference type="Pfam" id="PF22725">
    <property type="entry name" value="GFO_IDH_MocA_C3"/>
    <property type="match status" value="1"/>
</dbReference>
<dbReference type="AlphaFoldDB" id="A0A511AWU6"/>
<evidence type="ECO:0000313" key="3">
    <source>
        <dbReference type="EMBL" id="GEK92112.1"/>
    </source>
</evidence>
<dbReference type="InterPro" id="IPR000683">
    <property type="entry name" value="Gfo/Idh/MocA-like_OxRdtase_N"/>
</dbReference>
<sequence length="327" mass="36375">MTKLRLGTIGTSMITEQFVEAAKASGDYTYQGVYSRHIKKANSFKDRYGAAKAYDDFEAFLSDDAIDVIYVASPNSLHFSQAKEAIMHGKHAIVEKPMITSLSQWTELIDLAKEKGVIVVEAARHIFEPNFVKLTEVIQGFEGIYGASLVYAKYSSRFDNVLAGQEPPIFSTKFGGGAVNDLGIYTVYAALRWFGKPESVHAFSQKISTGVDGKGIVILRYPDYDVTIRYGKIITALASSEVYGLGKTLVLDAITGVEKAELVDARTRERKTIELDEPSENPLIWEAKAFADVMKNPDKEESKEKLNDWLSLSHDVHEVLETIRQQS</sequence>
<proteinExistence type="predicted"/>
<dbReference type="Gene3D" id="3.30.360.10">
    <property type="entry name" value="Dihydrodipicolinate Reductase, domain 2"/>
    <property type="match status" value="1"/>
</dbReference>